<name>A0A7J6FVN7_CANSA</name>
<gene>
    <name evidence="1" type="ORF">F8388_020325</name>
</gene>
<dbReference type="AlphaFoldDB" id="A0A7J6FVN7"/>
<dbReference type="Proteomes" id="UP000525078">
    <property type="component" value="Unassembled WGS sequence"/>
</dbReference>
<dbReference type="InterPro" id="IPR036397">
    <property type="entry name" value="RNaseH_sf"/>
</dbReference>
<accession>A0A7J6FVN7</accession>
<dbReference type="EMBL" id="JAATIP010000094">
    <property type="protein sequence ID" value="KAF4374804.1"/>
    <property type="molecule type" value="Genomic_DNA"/>
</dbReference>
<evidence type="ECO:0000313" key="1">
    <source>
        <dbReference type="EMBL" id="KAF4374804.1"/>
    </source>
</evidence>
<protein>
    <recommendedName>
        <fullName evidence="3">RNase H type-1 domain-containing protein</fullName>
    </recommendedName>
</protein>
<sequence>MAVELVDSMGYDQALLHCDNLIVINELKPQAKARSLFKLDAARNRFLKRCSKLRSWDLIHTPRTYNFIAHNVAKWAKFTNIVGNINRLNLGTKILDDYVEWSHDNGCWIASCLFCV</sequence>
<dbReference type="GO" id="GO:0003676">
    <property type="term" value="F:nucleic acid binding"/>
    <property type="evidence" value="ECO:0007669"/>
    <property type="project" value="InterPro"/>
</dbReference>
<comment type="caution">
    <text evidence="1">The sequence shown here is derived from an EMBL/GenBank/DDBJ whole genome shotgun (WGS) entry which is preliminary data.</text>
</comment>
<dbReference type="Gene3D" id="3.30.420.10">
    <property type="entry name" value="Ribonuclease H-like superfamily/Ribonuclease H"/>
    <property type="match status" value="1"/>
</dbReference>
<evidence type="ECO:0000313" key="2">
    <source>
        <dbReference type="Proteomes" id="UP000525078"/>
    </source>
</evidence>
<proteinExistence type="predicted"/>
<evidence type="ECO:0008006" key="3">
    <source>
        <dbReference type="Google" id="ProtNLM"/>
    </source>
</evidence>
<reference evidence="1 2" key="1">
    <citation type="journal article" date="2020" name="bioRxiv">
        <title>Sequence and annotation of 42 cannabis genomes reveals extensive copy number variation in cannabinoid synthesis and pathogen resistance genes.</title>
        <authorList>
            <person name="Mckernan K.J."/>
            <person name="Helbert Y."/>
            <person name="Kane L.T."/>
            <person name="Ebling H."/>
            <person name="Zhang L."/>
            <person name="Liu B."/>
            <person name="Eaton Z."/>
            <person name="Mclaughlin S."/>
            <person name="Kingan S."/>
            <person name="Baybayan P."/>
            <person name="Concepcion G."/>
            <person name="Jordan M."/>
            <person name="Riva A."/>
            <person name="Barbazuk W."/>
            <person name="Harkins T."/>
        </authorList>
    </citation>
    <scope>NUCLEOTIDE SEQUENCE [LARGE SCALE GENOMIC DNA]</scope>
    <source>
        <strain evidence="2">cv. Jamaican Lion 4</strain>
        <tissue evidence="1">Leaf</tissue>
    </source>
</reference>
<organism evidence="1 2">
    <name type="scientific">Cannabis sativa</name>
    <name type="common">Hemp</name>
    <name type="synonym">Marijuana</name>
    <dbReference type="NCBI Taxonomy" id="3483"/>
    <lineage>
        <taxon>Eukaryota</taxon>
        <taxon>Viridiplantae</taxon>
        <taxon>Streptophyta</taxon>
        <taxon>Embryophyta</taxon>
        <taxon>Tracheophyta</taxon>
        <taxon>Spermatophyta</taxon>
        <taxon>Magnoliopsida</taxon>
        <taxon>eudicotyledons</taxon>
        <taxon>Gunneridae</taxon>
        <taxon>Pentapetalae</taxon>
        <taxon>rosids</taxon>
        <taxon>fabids</taxon>
        <taxon>Rosales</taxon>
        <taxon>Cannabaceae</taxon>
        <taxon>Cannabis</taxon>
    </lineage>
</organism>